<reference evidence="3" key="1">
    <citation type="journal article" date="2008" name="PLoS Genet.">
        <title>Genomic islands in the pathogenic filamentous fungus Aspergillus fumigatus.</title>
        <authorList>
            <person name="Fedorova N.D."/>
            <person name="Khaldi N."/>
            <person name="Joardar V.S."/>
            <person name="Maiti R."/>
            <person name="Amedeo P."/>
            <person name="Anderson M.J."/>
            <person name="Crabtree J."/>
            <person name="Silva J.C."/>
            <person name="Badger J.H."/>
            <person name="Albarraq A."/>
            <person name="Angiuoli S."/>
            <person name="Bussey H."/>
            <person name="Bowyer P."/>
            <person name="Cotty P.J."/>
            <person name="Dyer P.S."/>
            <person name="Egan A."/>
            <person name="Galens K."/>
            <person name="Fraser-Liggett C.M."/>
            <person name="Haas B.J."/>
            <person name="Inman J.M."/>
            <person name="Kent R."/>
            <person name="Lemieux S."/>
            <person name="Malavazi I."/>
            <person name="Orvis J."/>
            <person name="Roemer T."/>
            <person name="Ronning C.M."/>
            <person name="Sundaram J.P."/>
            <person name="Sutton G."/>
            <person name="Turner G."/>
            <person name="Venter J.C."/>
            <person name="White O.R."/>
            <person name="Whitty B.R."/>
            <person name="Youngman P."/>
            <person name="Wolfe K.H."/>
            <person name="Goldman G.H."/>
            <person name="Wortman J.R."/>
            <person name="Jiang B."/>
            <person name="Denning D.W."/>
            <person name="Nierman W.C."/>
        </authorList>
    </citation>
    <scope>NUCLEOTIDE SEQUENCE [LARGE SCALE GENOMIC DNA]</scope>
    <source>
        <strain evidence="3">ATCC 1020 / DSM 3700 / CBS 544.65 / FGSC A1164 / JCM 1740 / NRRL 181 / WB 181</strain>
    </source>
</reference>
<dbReference type="HOGENOM" id="CLU_026180_1_0_1"/>
<keyword evidence="1" id="KW-1133">Transmembrane helix</keyword>
<keyword evidence="1" id="KW-0812">Transmembrane</keyword>
<dbReference type="KEGG" id="nfi:NFIA_080280"/>
<dbReference type="AlphaFoldDB" id="A1DFC9"/>
<dbReference type="Proteomes" id="UP000006702">
    <property type="component" value="Unassembled WGS sequence"/>
</dbReference>
<dbReference type="eggNOG" id="ENOG502RZZG">
    <property type="taxonomic scope" value="Eukaryota"/>
</dbReference>
<gene>
    <name evidence="2" type="ORF">NFIA_080280</name>
</gene>
<dbReference type="EMBL" id="DS027696">
    <property type="protein sequence ID" value="EAW18086.1"/>
    <property type="molecule type" value="Genomic_DNA"/>
</dbReference>
<dbReference type="InterPro" id="IPR036291">
    <property type="entry name" value="NAD(P)-bd_dom_sf"/>
</dbReference>
<sequence length="541" mass="61051">MHGDVVTLAFRRRGQICTRSSPHQEKQKLRVPTLILNKMAVRTMRRAFGSIPKQQTLHFGQNLVWMLIHLLWVAVSFILLPLDNAILLAVYIVGSISHLLSSSCPSRQRKAALRNEHFYPKTVLVTGIDTPPGLAVARSWYYEGHRVVGASITDSSIRSGDSMSRTLAAFYNISQSQYIPQLLDIIYREKVDVWIPCSDKATVMEDAMAKEVVESRMNCKCMHLDTELTDRFSRPESFNQYLVEKDLPVLETHHVQSRASIHSILHRSPTKIYRMRRASSIAGDSKVIVLPKRTISQTYTEVSEIQISKDSPWMLQQQTRLGTYFAEMLVVRGSLEAIKIRPSDQQLGWGRSRLDEALAIAIRKVMERFAMKGGPRLTGLLCVKLMVDEVFDSNSVRHVIHIAGCTQGAAAVGHLFQDASCSIPAGCLTVLAAQTNGMSTRLTESTNAGIRGLMCKAPSQGSRLYEALKTHEYGRLVLVISRAIPLLDHLIYEAGQLVFWKNWRYSSFDPLPWWWDAHIYQPARHCEMAFSVFTEAHGKTD</sequence>
<dbReference type="RefSeq" id="XP_001259983.1">
    <property type="nucleotide sequence ID" value="XM_001259982.1"/>
</dbReference>
<evidence type="ECO:0000313" key="2">
    <source>
        <dbReference type="EMBL" id="EAW18086.1"/>
    </source>
</evidence>
<name>A1DFC9_NEOFI</name>
<dbReference type="VEuPathDB" id="FungiDB:NFIA_080280"/>
<feature type="transmembrane region" description="Helical" evidence="1">
    <location>
        <begin position="63"/>
        <end position="80"/>
    </location>
</feature>
<dbReference type="SUPFAM" id="SSF51735">
    <property type="entry name" value="NAD(P)-binding Rossmann-fold domains"/>
    <property type="match status" value="1"/>
</dbReference>
<organism evidence="2 3">
    <name type="scientific">Neosartorya fischeri (strain ATCC 1020 / DSM 3700 / CBS 544.65 / FGSC A1164 / JCM 1740 / NRRL 181 / WB 181)</name>
    <name type="common">Aspergillus fischerianus</name>
    <dbReference type="NCBI Taxonomy" id="331117"/>
    <lineage>
        <taxon>Eukaryota</taxon>
        <taxon>Fungi</taxon>
        <taxon>Dikarya</taxon>
        <taxon>Ascomycota</taxon>
        <taxon>Pezizomycotina</taxon>
        <taxon>Eurotiomycetes</taxon>
        <taxon>Eurotiomycetidae</taxon>
        <taxon>Eurotiales</taxon>
        <taxon>Aspergillaceae</taxon>
        <taxon>Aspergillus</taxon>
        <taxon>Aspergillus subgen. Fumigati</taxon>
    </lineage>
</organism>
<keyword evidence="1" id="KW-0472">Membrane</keyword>
<evidence type="ECO:0000256" key="1">
    <source>
        <dbReference type="SAM" id="Phobius"/>
    </source>
</evidence>
<dbReference type="Gene3D" id="3.40.50.20">
    <property type="match status" value="1"/>
</dbReference>
<dbReference type="OMA" id="HIAGCTQ"/>
<dbReference type="GeneID" id="4586539"/>
<proteinExistence type="predicted"/>
<evidence type="ECO:0000313" key="3">
    <source>
        <dbReference type="Proteomes" id="UP000006702"/>
    </source>
</evidence>
<protein>
    <submittedName>
        <fullName evidence="2">Uncharacterized protein</fullName>
    </submittedName>
</protein>
<keyword evidence="3" id="KW-1185">Reference proteome</keyword>
<dbReference type="OrthoDB" id="186626at2759"/>
<accession>A1DFC9</accession>